<name>A0A0F9U391_9ZZZZ</name>
<dbReference type="InterPro" id="IPR041289">
    <property type="entry name" value="Bact_RF_family3"/>
</dbReference>
<dbReference type="Pfam" id="PF18845">
    <property type="entry name" value="baeRF_family3"/>
    <property type="match status" value="1"/>
</dbReference>
<evidence type="ECO:0000256" key="1">
    <source>
        <dbReference type="SAM" id="MobiDB-lite"/>
    </source>
</evidence>
<feature type="region of interest" description="Disordered" evidence="1">
    <location>
        <begin position="167"/>
        <end position="206"/>
    </location>
</feature>
<protein>
    <submittedName>
        <fullName evidence="2">Uncharacterized protein</fullName>
    </submittedName>
</protein>
<comment type="caution">
    <text evidence="2">The sequence shown here is derived from an EMBL/GenBank/DDBJ whole genome shotgun (WGS) entry which is preliminary data.</text>
</comment>
<gene>
    <name evidence="2" type="ORF">LCGC14_0272540</name>
</gene>
<proteinExistence type="predicted"/>
<dbReference type="EMBL" id="LAZR01000152">
    <property type="protein sequence ID" value="KKN86059.1"/>
    <property type="molecule type" value="Genomic_DNA"/>
</dbReference>
<reference evidence="2" key="1">
    <citation type="journal article" date="2015" name="Nature">
        <title>Complex archaea that bridge the gap between prokaryotes and eukaryotes.</title>
        <authorList>
            <person name="Spang A."/>
            <person name="Saw J.H."/>
            <person name="Jorgensen S.L."/>
            <person name="Zaremba-Niedzwiedzka K."/>
            <person name="Martijn J."/>
            <person name="Lind A.E."/>
            <person name="van Eijk R."/>
            <person name="Schleper C."/>
            <person name="Guy L."/>
            <person name="Ettema T.J."/>
        </authorList>
    </citation>
    <scope>NUCLEOTIDE SEQUENCE</scope>
</reference>
<accession>A0A0F9U391</accession>
<organism evidence="2">
    <name type="scientific">marine sediment metagenome</name>
    <dbReference type="NCBI Taxonomy" id="412755"/>
    <lineage>
        <taxon>unclassified sequences</taxon>
        <taxon>metagenomes</taxon>
        <taxon>ecological metagenomes</taxon>
    </lineage>
</organism>
<dbReference type="AlphaFoldDB" id="A0A0F9U391"/>
<sequence>MPERITKNTLTDLLKIEKQPCLSLYMPTHRTSPEREQDPIRYRNLLGQLQQHLDAQFPDADQDALLRPFNALLADRDFWVYQKEGVAMLGGENFFKVYSLQQRVPECASVNVHPHLSPLLRITQSADRYQVLCLSRDEVRLFEGNREVLDEIQPDPDVPLNQEQALGSELTPGDQSGHPDGFSAAGDRGDTYMHESGGSGKQDEIDSDRDRFFRAVDRAIMACHSKPSGLPLILVALPENEAFFRALSHNDQLLDQSISIDPAALNINELRKRSGEVIAQDYTARLDALLDQHGAANGQGLTSDDITEIGKAALAGRVATLFVEEDRMIPGELDHQSGRVTLEEDNPDGPDVLDELIVHALRNGAQVVTAPAQRMPCTSGAAAIFRF</sequence>
<evidence type="ECO:0000313" key="2">
    <source>
        <dbReference type="EMBL" id="KKN86059.1"/>
    </source>
</evidence>